<keyword evidence="4" id="KW-1185">Reference proteome</keyword>
<feature type="compositionally biased region" description="Basic and acidic residues" evidence="1">
    <location>
        <begin position="157"/>
        <end position="184"/>
    </location>
</feature>
<protein>
    <submittedName>
        <fullName evidence="3">Uncharacterized protein</fullName>
    </submittedName>
</protein>
<sequence length="184" mass="21658">MVRIIRFAWNEGSETRRFSLTFKWGDNIYELLLNKLRELGFIQGKKKLYYVDYAAESTLIHDNDSLWEAIDDARESGTNSIVRIETRVKPRLSEAERRSRKDDWESKNRKRLTSSSSRSRSLRSRSRSISSDKDAASATDEGYSKRKSARTHRVRSASRENMQRRLRRLEEKLDKLIEASKSHE</sequence>
<evidence type="ECO:0000313" key="2">
    <source>
        <dbReference type="EMBL" id="KHN80343.1"/>
    </source>
</evidence>
<evidence type="ECO:0000256" key="1">
    <source>
        <dbReference type="SAM" id="MobiDB-lite"/>
    </source>
</evidence>
<dbReference type="Pfam" id="PF17618">
    <property type="entry name" value="SL4P"/>
    <property type="match status" value="1"/>
</dbReference>
<feature type="region of interest" description="Disordered" evidence="1">
    <location>
        <begin position="92"/>
        <end position="184"/>
    </location>
</feature>
<feature type="compositionally biased region" description="Basic and acidic residues" evidence="1">
    <location>
        <begin position="92"/>
        <end position="107"/>
    </location>
</feature>
<proteinExistence type="predicted"/>
<accession>A0A0B2VFW3</accession>
<dbReference type="EMBL" id="JPKZ01001748">
    <property type="protein sequence ID" value="KHN80343.1"/>
    <property type="molecule type" value="Genomic_DNA"/>
</dbReference>
<dbReference type="AlphaFoldDB" id="A0A0B2VFW3"/>
<reference evidence="3 4" key="1">
    <citation type="submission" date="2014-11" db="EMBL/GenBank/DDBJ databases">
        <title>Genetic blueprint of the zoonotic pathogen Toxocara canis.</title>
        <authorList>
            <person name="Zhu X.-Q."/>
            <person name="Korhonen P.K."/>
            <person name="Cai H."/>
            <person name="Young N.D."/>
            <person name="Nejsum P."/>
            <person name="von Samson-Himmelstjerna G."/>
            <person name="Boag P.R."/>
            <person name="Tan P."/>
            <person name="Li Q."/>
            <person name="Min J."/>
            <person name="Yang Y."/>
            <person name="Wang X."/>
            <person name="Fang X."/>
            <person name="Hall R.S."/>
            <person name="Hofmann A."/>
            <person name="Sternberg P.W."/>
            <person name="Jex A.R."/>
            <person name="Gasser R.B."/>
        </authorList>
    </citation>
    <scope>NUCLEOTIDE SEQUENCE [LARGE SCALE GENOMIC DNA]</scope>
    <source>
        <strain evidence="3">PN_DK_2014</strain>
    </source>
</reference>
<gene>
    <name evidence="3" type="ORF">Tcan_06504</name>
    <name evidence="2" type="ORF">Tcan_06507</name>
</gene>
<evidence type="ECO:0000313" key="3">
    <source>
        <dbReference type="EMBL" id="KHN80344.1"/>
    </source>
</evidence>
<organism evidence="3 4">
    <name type="scientific">Toxocara canis</name>
    <name type="common">Canine roundworm</name>
    <dbReference type="NCBI Taxonomy" id="6265"/>
    <lineage>
        <taxon>Eukaryota</taxon>
        <taxon>Metazoa</taxon>
        <taxon>Ecdysozoa</taxon>
        <taxon>Nematoda</taxon>
        <taxon>Chromadorea</taxon>
        <taxon>Rhabditida</taxon>
        <taxon>Spirurina</taxon>
        <taxon>Ascaridomorpha</taxon>
        <taxon>Ascaridoidea</taxon>
        <taxon>Toxocaridae</taxon>
        <taxon>Toxocara</taxon>
    </lineage>
</organism>
<dbReference type="InterPro" id="IPR035127">
    <property type="entry name" value="SL4P"/>
</dbReference>
<dbReference type="EMBL" id="JPKZ01001748">
    <property type="protein sequence ID" value="KHN80344.1"/>
    <property type="molecule type" value="Genomic_DNA"/>
</dbReference>
<dbReference type="Proteomes" id="UP000031036">
    <property type="component" value="Unassembled WGS sequence"/>
</dbReference>
<name>A0A0B2VFW3_TOXCA</name>
<feature type="compositionally biased region" description="Basic residues" evidence="1">
    <location>
        <begin position="145"/>
        <end position="156"/>
    </location>
</feature>
<evidence type="ECO:0000313" key="4">
    <source>
        <dbReference type="Proteomes" id="UP000031036"/>
    </source>
</evidence>
<comment type="caution">
    <text evidence="3">The sequence shown here is derived from an EMBL/GenBank/DDBJ whole genome shotgun (WGS) entry which is preliminary data.</text>
</comment>